<name>A0A426YH15_ENSVE</name>
<dbReference type="EMBL" id="AMZH03012473">
    <property type="protein sequence ID" value="RRT50960.1"/>
    <property type="molecule type" value="Genomic_DNA"/>
</dbReference>
<sequence>WKRLLTSALSHYCLVKCRTHVASPVLPISLGASGPASGRSASTSSMLDMQ</sequence>
<accession>A0A426YH15</accession>
<dbReference type="AlphaFoldDB" id="A0A426YH15"/>
<evidence type="ECO:0000256" key="1">
    <source>
        <dbReference type="SAM" id="MobiDB-lite"/>
    </source>
</evidence>
<evidence type="ECO:0000313" key="2">
    <source>
        <dbReference type="EMBL" id="RRT50960.1"/>
    </source>
</evidence>
<feature type="region of interest" description="Disordered" evidence="1">
    <location>
        <begin position="27"/>
        <end position="50"/>
    </location>
</feature>
<proteinExistence type="predicted"/>
<comment type="caution">
    <text evidence="2">The sequence shown here is derived from an EMBL/GenBank/DDBJ whole genome shotgun (WGS) entry which is preliminary data.</text>
</comment>
<feature type="non-terminal residue" evidence="2">
    <location>
        <position position="1"/>
    </location>
</feature>
<gene>
    <name evidence="2" type="ORF">B296_00043259</name>
</gene>
<protein>
    <submittedName>
        <fullName evidence="2">Uncharacterized protein</fullName>
    </submittedName>
</protein>
<feature type="compositionally biased region" description="Low complexity" evidence="1">
    <location>
        <begin position="29"/>
        <end position="50"/>
    </location>
</feature>
<dbReference type="Proteomes" id="UP000287651">
    <property type="component" value="Unassembled WGS sequence"/>
</dbReference>
<reference evidence="2 3" key="1">
    <citation type="journal article" date="2014" name="Agronomy (Basel)">
        <title>A Draft Genome Sequence for Ensete ventricosum, the Drought-Tolerant Tree Against Hunger.</title>
        <authorList>
            <person name="Harrison J."/>
            <person name="Moore K.A."/>
            <person name="Paszkiewicz K."/>
            <person name="Jones T."/>
            <person name="Grant M."/>
            <person name="Ambacheew D."/>
            <person name="Muzemil S."/>
            <person name="Studholme D.J."/>
        </authorList>
    </citation>
    <scope>NUCLEOTIDE SEQUENCE [LARGE SCALE GENOMIC DNA]</scope>
</reference>
<organism evidence="2 3">
    <name type="scientific">Ensete ventricosum</name>
    <name type="common">Abyssinian banana</name>
    <name type="synonym">Musa ensete</name>
    <dbReference type="NCBI Taxonomy" id="4639"/>
    <lineage>
        <taxon>Eukaryota</taxon>
        <taxon>Viridiplantae</taxon>
        <taxon>Streptophyta</taxon>
        <taxon>Embryophyta</taxon>
        <taxon>Tracheophyta</taxon>
        <taxon>Spermatophyta</taxon>
        <taxon>Magnoliopsida</taxon>
        <taxon>Liliopsida</taxon>
        <taxon>Zingiberales</taxon>
        <taxon>Musaceae</taxon>
        <taxon>Ensete</taxon>
    </lineage>
</organism>
<evidence type="ECO:0000313" key="3">
    <source>
        <dbReference type="Proteomes" id="UP000287651"/>
    </source>
</evidence>